<reference evidence="3" key="1">
    <citation type="journal article" date="2021" name="Sci. Adv.">
        <title>The American lobster genome reveals insights on longevity, neural, and immune adaptations.</title>
        <authorList>
            <person name="Polinski J.M."/>
            <person name="Zimin A.V."/>
            <person name="Clark K.F."/>
            <person name="Kohn A.B."/>
            <person name="Sadowski N."/>
            <person name="Timp W."/>
            <person name="Ptitsyn A."/>
            <person name="Khanna P."/>
            <person name="Romanova D.Y."/>
            <person name="Williams P."/>
            <person name="Greenwood S.J."/>
            <person name="Moroz L.L."/>
            <person name="Walt D.R."/>
            <person name="Bodnar A.G."/>
        </authorList>
    </citation>
    <scope>NUCLEOTIDE SEQUENCE</scope>
    <source>
        <strain evidence="3">GMGI-L3</strain>
    </source>
</reference>
<dbReference type="PANTHER" id="PTHR16465">
    <property type="entry name" value="NUCLEASE-RELATED"/>
    <property type="match status" value="1"/>
</dbReference>
<keyword evidence="1" id="KW-0862">Zinc</keyword>
<dbReference type="Proteomes" id="UP000747542">
    <property type="component" value="Unassembled WGS sequence"/>
</dbReference>
<keyword evidence="4" id="KW-1185">Reference proteome</keyword>
<accession>A0A8J5N033</accession>
<name>A0A8J5N033_HOMAM</name>
<evidence type="ECO:0000256" key="1">
    <source>
        <dbReference type="PROSITE-ProRule" id="PRU00723"/>
    </source>
</evidence>
<proteinExistence type="predicted"/>
<dbReference type="EMBL" id="JAHLQT010014894">
    <property type="protein sequence ID" value="KAG7170044.1"/>
    <property type="molecule type" value="Genomic_DNA"/>
</dbReference>
<dbReference type="InterPro" id="IPR000571">
    <property type="entry name" value="Znf_CCCH"/>
</dbReference>
<dbReference type="OrthoDB" id="2417221at2759"/>
<dbReference type="GO" id="GO:0008270">
    <property type="term" value="F:zinc ion binding"/>
    <property type="evidence" value="ECO:0007669"/>
    <property type="project" value="UniProtKB-KW"/>
</dbReference>
<dbReference type="AlphaFoldDB" id="A0A8J5N033"/>
<feature type="zinc finger region" description="C3H1-type" evidence="1">
    <location>
        <begin position="51"/>
        <end position="79"/>
    </location>
</feature>
<protein>
    <submittedName>
        <fullName evidence="3">Zinc finger matrin-type protein 5-like</fullName>
    </submittedName>
</protein>
<keyword evidence="1" id="KW-0863">Zinc-finger</keyword>
<feature type="domain" description="C3H1-type" evidence="2">
    <location>
        <begin position="51"/>
        <end position="79"/>
    </location>
</feature>
<sequence>MGKRYYCDYCDRTYPYSVEARKKHAFGHYHQKLKTLHYDQFKSAKERLQDELSKEKCRRFHSGQECSFGDTCIYSHLTVADICSLKHQAKEEDNAARKRKLPTLVKDGKEPSLEGWQSMREIQMQPSSDYSVEDLAHWELKYTLPPSLKDVAFLPPSLIPPSSESLLQCEFTEWG</sequence>
<evidence type="ECO:0000313" key="4">
    <source>
        <dbReference type="Proteomes" id="UP000747542"/>
    </source>
</evidence>
<organism evidence="3 4">
    <name type="scientific">Homarus americanus</name>
    <name type="common">American lobster</name>
    <dbReference type="NCBI Taxonomy" id="6706"/>
    <lineage>
        <taxon>Eukaryota</taxon>
        <taxon>Metazoa</taxon>
        <taxon>Ecdysozoa</taxon>
        <taxon>Arthropoda</taxon>
        <taxon>Crustacea</taxon>
        <taxon>Multicrustacea</taxon>
        <taxon>Malacostraca</taxon>
        <taxon>Eumalacostraca</taxon>
        <taxon>Eucarida</taxon>
        <taxon>Decapoda</taxon>
        <taxon>Pleocyemata</taxon>
        <taxon>Astacidea</taxon>
        <taxon>Nephropoidea</taxon>
        <taxon>Nephropidae</taxon>
        <taxon>Homarus</taxon>
    </lineage>
</organism>
<dbReference type="GO" id="GO:0005689">
    <property type="term" value="C:U12-type spliceosomal complex"/>
    <property type="evidence" value="ECO:0007669"/>
    <property type="project" value="TreeGrafter"/>
</dbReference>
<evidence type="ECO:0000259" key="2">
    <source>
        <dbReference type="PROSITE" id="PS50103"/>
    </source>
</evidence>
<keyword evidence="1" id="KW-0479">Metal-binding</keyword>
<dbReference type="PANTHER" id="PTHR16465:SF0">
    <property type="entry name" value="ZINC FINGER MATRIN-TYPE PROTEIN 5"/>
    <property type="match status" value="1"/>
</dbReference>
<comment type="caution">
    <text evidence="3">The sequence shown here is derived from an EMBL/GenBank/DDBJ whole genome shotgun (WGS) entry which is preliminary data.</text>
</comment>
<evidence type="ECO:0000313" key="3">
    <source>
        <dbReference type="EMBL" id="KAG7170044.1"/>
    </source>
</evidence>
<gene>
    <name evidence="3" type="primary">zmat5-L</name>
    <name evidence="3" type="ORF">Hamer_G012268</name>
</gene>
<dbReference type="PROSITE" id="PS50103">
    <property type="entry name" value="ZF_C3H1"/>
    <property type="match status" value="1"/>
</dbReference>